<dbReference type="RefSeq" id="WP_062624473.1">
    <property type="nucleotide sequence ID" value="NZ_JAMGSS010000074.1"/>
</dbReference>
<protein>
    <submittedName>
        <fullName evidence="2">Helix-turn-helix domain-containing protein</fullName>
    </submittedName>
</protein>
<reference evidence="2" key="1">
    <citation type="journal article" date="2022" name="Gene">
        <title>A genome-led study on the pathogenesis of Fusobacterium necrophorum infections.</title>
        <authorList>
            <person name="Thapa G."/>
            <person name="Jayal A."/>
            <person name="Sikazwe E."/>
            <person name="Perry T."/>
            <person name="Mohammed Al Balushi A."/>
            <person name="Livingstone P."/>
        </authorList>
    </citation>
    <scope>NUCLEOTIDE SEQUENCE</scope>
    <source>
        <strain evidence="2">BRON_8</strain>
    </source>
</reference>
<sequence>MLWEELKKELFQDEVLKLAFDAGELKIKIIKELMLYLKKNNMTQEQFSEKIGVKQQVISKFVKGEINPRFDFVAKILILLKADIDFQEPKKIKNCTNSSHEVKA</sequence>
<dbReference type="CDD" id="cd00093">
    <property type="entry name" value="HTH_XRE"/>
    <property type="match status" value="1"/>
</dbReference>
<comment type="caution">
    <text evidence="2">The sequence shown here is derived from an EMBL/GenBank/DDBJ whole genome shotgun (WGS) entry which is preliminary data.</text>
</comment>
<dbReference type="GO" id="GO:0003677">
    <property type="term" value="F:DNA binding"/>
    <property type="evidence" value="ECO:0007669"/>
    <property type="project" value="InterPro"/>
</dbReference>
<evidence type="ECO:0000313" key="3">
    <source>
        <dbReference type="Proteomes" id="UP001173223"/>
    </source>
</evidence>
<dbReference type="Proteomes" id="UP001173223">
    <property type="component" value="Unassembled WGS sequence"/>
</dbReference>
<reference evidence="2" key="2">
    <citation type="submission" date="2022-04" db="EMBL/GenBank/DDBJ databases">
        <authorList>
            <person name="Livingstone P.G."/>
        </authorList>
    </citation>
    <scope>NUCLEOTIDE SEQUENCE</scope>
    <source>
        <strain evidence="2">BRON_8</strain>
    </source>
</reference>
<feature type="domain" description="HTH cro/C1-type" evidence="1">
    <location>
        <begin position="38"/>
        <end position="87"/>
    </location>
</feature>
<evidence type="ECO:0000259" key="1">
    <source>
        <dbReference type="PROSITE" id="PS50943"/>
    </source>
</evidence>
<dbReference type="PROSITE" id="PS50943">
    <property type="entry name" value="HTH_CROC1"/>
    <property type="match status" value="1"/>
</dbReference>
<dbReference type="Gene3D" id="1.10.260.40">
    <property type="entry name" value="lambda repressor-like DNA-binding domains"/>
    <property type="match status" value="1"/>
</dbReference>
<name>A0AAW6WAY8_9FUSO</name>
<dbReference type="EMBL" id="JAMGTK010000008">
    <property type="protein sequence ID" value="MDK4511817.1"/>
    <property type="molecule type" value="Genomic_DNA"/>
</dbReference>
<dbReference type="AlphaFoldDB" id="A0AAW6WAY8"/>
<dbReference type="Pfam" id="PF01381">
    <property type="entry name" value="HTH_3"/>
    <property type="match status" value="1"/>
</dbReference>
<dbReference type="SMART" id="SM00530">
    <property type="entry name" value="HTH_XRE"/>
    <property type="match status" value="1"/>
</dbReference>
<accession>A0AAW6WAY8</accession>
<gene>
    <name evidence="2" type="ORF">MWG07_06075</name>
</gene>
<keyword evidence="3" id="KW-1185">Reference proteome</keyword>
<organism evidence="2 3">
    <name type="scientific">Fusobacterium necrophorum</name>
    <dbReference type="NCBI Taxonomy" id="859"/>
    <lineage>
        <taxon>Bacteria</taxon>
        <taxon>Fusobacteriati</taxon>
        <taxon>Fusobacteriota</taxon>
        <taxon>Fusobacteriia</taxon>
        <taxon>Fusobacteriales</taxon>
        <taxon>Fusobacteriaceae</taxon>
        <taxon>Fusobacterium</taxon>
    </lineage>
</organism>
<dbReference type="InterPro" id="IPR010982">
    <property type="entry name" value="Lambda_DNA-bd_dom_sf"/>
</dbReference>
<proteinExistence type="predicted"/>
<evidence type="ECO:0000313" key="2">
    <source>
        <dbReference type="EMBL" id="MDK4511817.1"/>
    </source>
</evidence>
<dbReference type="InterPro" id="IPR001387">
    <property type="entry name" value="Cro/C1-type_HTH"/>
</dbReference>
<dbReference type="SUPFAM" id="SSF47413">
    <property type="entry name" value="lambda repressor-like DNA-binding domains"/>
    <property type="match status" value="1"/>
</dbReference>